<keyword evidence="6" id="KW-0809">Transit peptide</keyword>
<evidence type="ECO:0000256" key="1">
    <source>
        <dbReference type="ARBA" id="ARBA00004434"/>
    </source>
</evidence>
<evidence type="ECO:0000256" key="10">
    <source>
        <dbReference type="SAM" id="MobiDB-lite"/>
    </source>
</evidence>
<dbReference type="GO" id="GO:0005743">
    <property type="term" value="C:mitochondrial inner membrane"/>
    <property type="evidence" value="ECO:0007669"/>
    <property type="project" value="UniProtKB-SubCell"/>
</dbReference>
<dbReference type="SUPFAM" id="SSF81431">
    <property type="entry name" value="Mitochondrial cytochrome c oxidase subunit VIIIb (aka IX)"/>
    <property type="match status" value="1"/>
</dbReference>
<comment type="caution">
    <text evidence="12">The sequence shown here is derived from an EMBL/GenBank/DDBJ whole genome shotgun (WGS) entry which is preliminary data.</text>
</comment>
<feature type="non-terminal residue" evidence="12">
    <location>
        <position position="68"/>
    </location>
</feature>
<dbReference type="Gene3D" id="4.10.81.10">
    <property type="entry name" value="Cytochrome c oxidase, subunit 8"/>
    <property type="match status" value="1"/>
</dbReference>
<dbReference type="PANTHER" id="PTHR16717:SF5">
    <property type="entry name" value="CYTOCHROME C OXIDASE SUBUNIT 8, ISOFORM A"/>
    <property type="match status" value="1"/>
</dbReference>
<dbReference type="AlphaFoldDB" id="A0A7K5Q7V8"/>
<dbReference type="InterPro" id="IPR036548">
    <property type="entry name" value="Cyt_c_oxidase_su8_sf"/>
</dbReference>
<evidence type="ECO:0000256" key="6">
    <source>
        <dbReference type="ARBA" id="ARBA00022946"/>
    </source>
</evidence>
<keyword evidence="13" id="KW-1185">Reference proteome</keyword>
<dbReference type="PANTHER" id="PTHR16717">
    <property type="entry name" value="CYTOCHROME C OXIDASE POLYPEPTIDE VIII"/>
    <property type="match status" value="1"/>
</dbReference>
<evidence type="ECO:0000256" key="2">
    <source>
        <dbReference type="ARBA" id="ARBA00004673"/>
    </source>
</evidence>
<feature type="region of interest" description="Disordered" evidence="10">
    <location>
        <begin position="15"/>
        <end position="34"/>
    </location>
</feature>
<proteinExistence type="inferred from homology"/>
<dbReference type="GO" id="GO:0006123">
    <property type="term" value="P:mitochondrial electron transport, cytochrome c to oxygen"/>
    <property type="evidence" value="ECO:0007669"/>
    <property type="project" value="InterPro"/>
</dbReference>
<keyword evidence="4 11" id="KW-0812">Transmembrane</keyword>
<evidence type="ECO:0000256" key="7">
    <source>
        <dbReference type="ARBA" id="ARBA00022989"/>
    </source>
</evidence>
<dbReference type="Proteomes" id="UP000532437">
    <property type="component" value="Unassembled WGS sequence"/>
</dbReference>
<keyword evidence="5" id="KW-0999">Mitochondrion inner membrane</keyword>
<evidence type="ECO:0000256" key="3">
    <source>
        <dbReference type="ARBA" id="ARBA00010117"/>
    </source>
</evidence>
<keyword evidence="8" id="KW-0496">Mitochondrion</keyword>
<dbReference type="UniPathway" id="UPA00705"/>
<name>A0A7K5Q7V8_9CORV</name>
<accession>A0A7K5Q7V8</accession>
<comment type="similarity">
    <text evidence="3">Belongs to the cytochrome c oxidase VIII family.</text>
</comment>
<feature type="transmembrane region" description="Helical" evidence="11">
    <location>
        <begin position="40"/>
        <end position="59"/>
    </location>
</feature>
<evidence type="ECO:0000313" key="13">
    <source>
        <dbReference type="Proteomes" id="UP000532437"/>
    </source>
</evidence>
<dbReference type="EMBL" id="VZRG01009951">
    <property type="protein sequence ID" value="NWT63517.1"/>
    <property type="molecule type" value="Genomic_DNA"/>
</dbReference>
<protein>
    <submittedName>
        <fullName evidence="12">COX8C oxidase</fullName>
    </submittedName>
</protein>
<reference evidence="12 13" key="1">
    <citation type="submission" date="2019-09" db="EMBL/GenBank/DDBJ databases">
        <title>Bird 10,000 Genomes (B10K) Project - Family phase.</title>
        <authorList>
            <person name="Zhang G."/>
        </authorList>
    </citation>
    <scope>NUCLEOTIDE SEQUENCE [LARGE SCALE GENOMIC DNA]</scope>
    <source>
        <strain evidence="12">B10K-DU-002-60</strain>
        <tissue evidence="12">Muscle</tissue>
    </source>
</reference>
<comment type="pathway">
    <text evidence="2">Energy metabolism; oxidative phosphorylation.</text>
</comment>
<keyword evidence="9 11" id="KW-0472">Membrane</keyword>
<dbReference type="GO" id="GO:0045277">
    <property type="term" value="C:respiratory chain complex IV"/>
    <property type="evidence" value="ECO:0007669"/>
    <property type="project" value="InterPro"/>
</dbReference>
<feature type="non-terminal residue" evidence="12">
    <location>
        <position position="1"/>
    </location>
</feature>
<comment type="subcellular location">
    <subcellularLocation>
        <location evidence="1">Mitochondrion inner membrane</location>
        <topology evidence="1">Single-pass membrane protein</topology>
    </subcellularLocation>
</comment>
<evidence type="ECO:0000256" key="5">
    <source>
        <dbReference type="ARBA" id="ARBA00022792"/>
    </source>
</evidence>
<dbReference type="Pfam" id="PF02285">
    <property type="entry name" value="COX8"/>
    <property type="match status" value="1"/>
</dbReference>
<evidence type="ECO:0000256" key="11">
    <source>
        <dbReference type="SAM" id="Phobius"/>
    </source>
</evidence>
<evidence type="ECO:0000256" key="9">
    <source>
        <dbReference type="ARBA" id="ARBA00023136"/>
    </source>
</evidence>
<sequence>MPPAALLARSLLRSAARPGPAPRGLRSGPPQSPVGVGESAVGLLAMFVSLLGPAAWVLGNLQSYKKRE</sequence>
<evidence type="ECO:0000256" key="8">
    <source>
        <dbReference type="ARBA" id="ARBA00023128"/>
    </source>
</evidence>
<organism evidence="12 13">
    <name type="scientific">Erythrocercus mccallii</name>
    <dbReference type="NCBI Taxonomy" id="107208"/>
    <lineage>
        <taxon>Eukaryota</taxon>
        <taxon>Metazoa</taxon>
        <taxon>Chordata</taxon>
        <taxon>Craniata</taxon>
        <taxon>Vertebrata</taxon>
        <taxon>Euteleostomi</taxon>
        <taxon>Archelosauria</taxon>
        <taxon>Archosauria</taxon>
        <taxon>Dinosauria</taxon>
        <taxon>Saurischia</taxon>
        <taxon>Theropoda</taxon>
        <taxon>Coelurosauria</taxon>
        <taxon>Aves</taxon>
        <taxon>Neognathae</taxon>
        <taxon>Neoaves</taxon>
        <taxon>Telluraves</taxon>
        <taxon>Australaves</taxon>
        <taxon>Passeriformes</taxon>
        <taxon>Corvoidea</taxon>
        <taxon>Dicruridae</taxon>
        <taxon>Erythrocercus</taxon>
    </lineage>
</organism>
<dbReference type="InterPro" id="IPR003205">
    <property type="entry name" value="Cyt_c_oxidase_su8"/>
</dbReference>
<keyword evidence="7 11" id="KW-1133">Transmembrane helix</keyword>
<gene>
    <name evidence="12" type="primary">Cox8c</name>
    <name evidence="12" type="ORF">ERYMCC_R13141</name>
</gene>
<evidence type="ECO:0000313" key="12">
    <source>
        <dbReference type="EMBL" id="NWT63517.1"/>
    </source>
</evidence>
<evidence type="ECO:0000256" key="4">
    <source>
        <dbReference type="ARBA" id="ARBA00022692"/>
    </source>
</evidence>